<comment type="caution">
    <text evidence="1">The sequence shown here is derived from an EMBL/GenBank/DDBJ whole genome shotgun (WGS) entry which is preliminary data.</text>
</comment>
<gene>
    <name evidence="1" type="ORF">FGIG_02935</name>
</gene>
<dbReference type="EMBL" id="SUNJ01013535">
    <property type="protein sequence ID" value="TPP57216.1"/>
    <property type="molecule type" value="Genomic_DNA"/>
</dbReference>
<evidence type="ECO:0000313" key="2">
    <source>
        <dbReference type="Proteomes" id="UP000316759"/>
    </source>
</evidence>
<protein>
    <submittedName>
        <fullName evidence="1">Uncharacterized protein</fullName>
    </submittedName>
</protein>
<dbReference type="AlphaFoldDB" id="A0A504Y9B3"/>
<sequence length="72" mass="7966">MSNPEGEVLSGEYVTSSRVDSALERCLQLIGIELGKGNLDASVQLDRLRKCIMTEFAGKLLPQHWNFLQGMA</sequence>
<keyword evidence="2" id="KW-1185">Reference proteome</keyword>
<name>A0A504Y9B3_FASGI</name>
<proteinExistence type="predicted"/>
<dbReference type="OrthoDB" id="6296397at2759"/>
<reference evidence="1 2" key="1">
    <citation type="submission" date="2019-04" db="EMBL/GenBank/DDBJ databases">
        <title>Annotation for the trematode Fasciola gigantica.</title>
        <authorList>
            <person name="Choi Y.-J."/>
        </authorList>
    </citation>
    <scope>NUCLEOTIDE SEQUENCE [LARGE SCALE GENOMIC DNA]</scope>
    <source>
        <strain evidence="1">Uganda_cow_1</strain>
    </source>
</reference>
<evidence type="ECO:0000313" key="1">
    <source>
        <dbReference type="EMBL" id="TPP57216.1"/>
    </source>
</evidence>
<accession>A0A504Y9B3</accession>
<organism evidence="1 2">
    <name type="scientific">Fasciola gigantica</name>
    <name type="common">Giant liver fluke</name>
    <dbReference type="NCBI Taxonomy" id="46835"/>
    <lineage>
        <taxon>Eukaryota</taxon>
        <taxon>Metazoa</taxon>
        <taxon>Spiralia</taxon>
        <taxon>Lophotrochozoa</taxon>
        <taxon>Platyhelminthes</taxon>
        <taxon>Trematoda</taxon>
        <taxon>Digenea</taxon>
        <taxon>Plagiorchiida</taxon>
        <taxon>Echinostomata</taxon>
        <taxon>Echinostomatoidea</taxon>
        <taxon>Fasciolidae</taxon>
        <taxon>Fasciola</taxon>
    </lineage>
</organism>
<dbReference type="Proteomes" id="UP000316759">
    <property type="component" value="Unassembled WGS sequence"/>
</dbReference>